<protein>
    <submittedName>
        <fullName evidence="2">Uncharacterized protein</fullName>
    </submittedName>
</protein>
<dbReference type="Proteomes" id="UP000000763">
    <property type="component" value="Chromosome 9"/>
</dbReference>
<name>Q6ES27_ORYSJ</name>
<accession>Q6ES27</accession>
<dbReference type="AlphaFoldDB" id="Q6ES27"/>
<evidence type="ECO:0000256" key="1">
    <source>
        <dbReference type="SAM" id="MobiDB-lite"/>
    </source>
</evidence>
<sequence>MRRTRAGRAGTRCTRVVRGGTDAAGPRAASRLTADHTHGEKRRERLAGSAYPVAAEVAPRWRLRGSLTGRREVDDDPAANGRRCDSGERRSVPRRYRRKRAHRAVACDKGRRANGSDSPEVARRRRIAAAATSGGRRGKRRRGHERSIPGGESIYATTGIRC</sequence>
<evidence type="ECO:0000313" key="3">
    <source>
        <dbReference type="Proteomes" id="UP000000763"/>
    </source>
</evidence>
<feature type="region of interest" description="Disordered" evidence="1">
    <location>
        <begin position="64"/>
        <end position="162"/>
    </location>
</feature>
<feature type="region of interest" description="Disordered" evidence="1">
    <location>
        <begin position="1"/>
        <end position="49"/>
    </location>
</feature>
<proteinExistence type="predicted"/>
<feature type="compositionally biased region" description="Basic residues" evidence="1">
    <location>
        <begin position="92"/>
        <end position="103"/>
    </location>
</feature>
<reference evidence="3" key="2">
    <citation type="journal article" date="2008" name="Nucleic Acids Res.">
        <title>The rice annotation project database (RAP-DB): 2008 update.</title>
        <authorList>
            <consortium name="The rice annotation project (RAP)"/>
        </authorList>
    </citation>
    <scope>GENOME REANNOTATION</scope>
    <source>
        <strain evidence="3">cv. Nipponbare</strain>
    </source>
</reference>
<organism evidence="2 3">
    <name type="scientific">Oryza sativa subsp. japonica</name>
    <name type="common">Rice</name>
    <dbReference type="NCBI Taxonomy" id="39947"/>
    <lineage>
        <taxon>Eukaryota</taxon>
        <taxon>Viridiplantae</taxon>
        <taxon>Streptophyta</taxon>
        <taxon>Embryophyta</taxon>
        <taxon>Tracheophyta</taxon>
        <taxon>Spermatophyta</taxon>
        <taxon>Magnoliopsida</taxon>
        <taxon>Liliopsida</taxon>
        <taxon>Poales</taxon>
        <taxon>Poaceae</taxon>
        <taxon>BOP clade</taxon>
        <taxon>Oryzoideae</taxon>
        <taxon>Oryzeae</taxon>
        <taxon>Oryzinae</taxon>
        <taxon>Oryza</taxon>
        <taxon>Oryza sativa</taxon>
    </lineage>
</organism>
<reference evidence="3" key="1">
    <citation type="journal article" date="2005" name="Nature">
        <title>The map-based sequence of the rice genome.</title>
        <authorList>
            <consortium name="International rice genome sequencing project (IRGSP)"/>
            <person name="Matsumoto T."/>
            <person name="Wu J."/>
            <person name="Kanamori H."/>
            <person name="Katayose Y."/>
            <person name="Fujisawa M."/>
            <person name="Namiki N."/>
            <person name="Mizuno H."/>
            <person name="Yamamoto K."/>
            <person name="Antonio B.A."/>
            <person name="Baba T."/>
            <person name="Sakata K."/>
            <person name="Nagamura Y."/>
            <person name="Aoki H."/>
            <person name="Arikawa K."/>
            <person name="Arita K."/>
            <person name="Bito T."/>
            <person name="Chiden Y."/>
            <person name="Fujitsuka N."/>
            <person name="Fukunaka R."/>
            <person name="Hamada M."/>
            <person name="Harada C."/>
            <person name="Hayashi A."/>
            <person name="Hijishita S."/>
            <person name="Honda M."/>
            <person name="Hosokawa S."/>
            <person name="Ichikawa Y."/>
            <person name="Idonuma A."/>
            <person name="Iijima M."/>
            <person name="Ikeda M."/>
            <person name="Ikeno M."/>
            <person name="Ito K."/>
            <person name="Ito S."/>
            <person name="Ito T."/>
            <person name="Ito Y."/>
            <person name="Ito Y."/>
            <person name="Iwabuchi A."/>
            <person name="Kamiya K."/>
            <person name="Karasawa W."/>
            <person name="Kurita K."/>
            <person name="Katagiri S."/>
            <person name="Kikuta A."/>
            <person name="Kobayashi H."/>
            <person name="Kobayashi N."/>
            <person name="Machita K."/>
            <person name="Maehara T."/>
            <person name="Masukawa M."/>
            <person name="Mizubayashi T."/>
            <person name="Mukai Y."/>
            <person name="Nagasaki H."/>
            <person name="Nagata Y."/>
            <person name="Naito S."/>
            <person name="Nakashima M."/>
            <person name="Nakama Y."/>
            <person name="Nakamichi Y."/>
            <person name="Nakamura M."/>
            <person name="Meguro A."/>
            <person name="Negishi M."/>
            <person name="Ohta I."/>
            <person name="Ohta T."/>
            <person name="Okamoto M."/>
            <person name="Ono N."/>
            <person name="Saji S."/>
            <person name="Sakaguchi M."/>
            <person name="Sakai K."/>
            <person name="Shibata M."/>
            <person name="Shimokawa T."/>
            <person name="Song J."/>
            <person name="Takazaki Y."/>
            <person name="Terasawa K."/>
            <person name="Tsugane M."/>
            <person name="Tsuji K."/>
            <person name="Ueda S."/>
            <person name="Waki K."/>
            <person name="Yamagata H."/>
            <person name="Yamamoto M."/>
            <person name="Yamamoto S."/>
            <person name="Yamane H."/>
            <person name="Yoshiki S."/>
            <person name="Yoshihara R."/>
            <person name="Yukawa K."/>
            <person name="Zhong H."/>
            <person name="Yano M."/>
            <person name="Yuan Q."/>
            <person name="Ouyang S."/>
            <person name="Liu J."/>
            <person name="Jones K.M."/>
            <person name="Gansberger K."/>
            <person name="Moffat K."/>
            <person name="Hill J."/>
            <person name="Bera J."/>
            <person name="Fadrosh D."/>
            <person name="Jin S."/>
            <person name="Johri S."/>
            <person name="Kim M."/>
            <person name="Overton L."/>
            <person name="Reardon M."/>
            <person name="Tsitrin T."/>
            <person name="Vuong H."/>
            <person name="Weaver B."/>
            <person name="Ciecko A."/>
            <person name="Tallon L."/>
            <person name="Jackson J."/>
            <person name="Pai G."/>
            <person name="Aken S.V."/>
            <person name="Utterback T."/>
            <person name="Reidmuller S."/>
            <person name="Feldblyum T."/>
            <person name="Hsiao J."/>
            <person name="Zismann V."/>
            <person name="Iobst S."/>
            <person name="de Vazeille A.R."/>
            <person name="Buell C.R."/>
            <person name="Ying K."/>
            <person name="Li Y."/>
            <person name="Lu T."/>
            <person name="Huang Y."/>
            <person name="Zhao Q."/>
            <person name="Feng Q."/>
            <person name="Zhang L."/>
            <person name="Zhu J."/>
            <person name="Weng Q."/>
            <person name="Mu J."/>
            <person name="Lu Y."/>
            <person name="Fan D."/>
            <person name="Liu Y."/>
            <person name="Guan J."/>
            <person name="Zhang Y."/>
            <person name="Yu S."/>
            <person name="Liu X."/>
            <person name="Zhang Y."/>
            <person name="Hong G."/>
            <person name="Han B."/>
            <person name="Choisne N."/>
            <person name="Demange N."/>
            <person name="Orjeda G."/>
            <person name="Samain S."/>
            <person name="Cattolico L."/>
            <person name="Pelletier E."/>
            <person name="Couloux A."/>
            <person name="Segurens B."/>
            <person name="Wincker P."/>
            <person name="D'Hont A."/>
            <person name="Scarpelli C."/>
            <person name="Weissenbach J."/>
            <person name="Salanoubat M."/>
            <person name="Quetier F."/>
            <person name="Yu Y."/>
            <person name="Kim H.R."/>
            <person name="Rambo T."/>
            <person name="Currie J."/>
            <person name="Collura K."/>
            <person name="Luo M."/>
            <person name="Yang T."/>
            <person name="Ammiraju J.S.S."/>
            <person name="Engler F."/>
            <person name="Soderlund C."/>
            <person name="Wing R.A."/>
            <person name="Palmer L.E."/>
            <person name="de la Bastide M."/>
            <person name="Spiegel L."/>
            <person name="Nascimento L."/>
            <person name="Zutavern T."/>
            <person name="O'Shaughnessy A."/>
            <person name="Dike S."/>
            <person name="Dedhia N."/>
            <person name="Preston R."/>
            <person name="Balija V."/>
            <person name="McCombie W.R."/>
            <person name="Chow T."/>
            <person name="Chen H."/>
            <person name="Chung M."/>
            <person name="Chen C."/>
            <person name="Shaw J."/>
            <person name="Wu H."/>
            <person name="Hsiao K."/>
            <person name="Chao Y."/>
            <person name="Chu M."/>
            <person name="Cheng C."/>
            <person name="Hour A."/>
            <person name="Lee P."/>
            <person name="Lin S."/>
            <person name="Lin Y."/>
            <person name="Liou J."/>
            <person name="Liu S."/>
            <person name="Hsing Y."/>
            <person name="Raghuvanshi S."/>
            <person name="Mohanty A."/>
            <person name="Bharti A.K."/>
            <person name="Gaur A."/>
            <person name="Gupta V."/>
            <person name="Kumar D."/>
            <person name="Ravi V."/>
            <person name="Vij S."/>
            <person name="Kapur A."/>
            <person name="Khurana P."/>
            <person name="Khurana P."/>
            <person name="Khurana J.P."/>
            <person name="Tyagi A.K."/>
            <person name="Gaikwad K."/>
            <person name="Singh A."/>
            <person name="Dalal V."/>
            <person name="Srivastava S."/>
            <person name="Dixit A."/>
            <person name="Pal A.K."/>
            <person name="Ghazi I.A."/>
            <person name="Yadav M."/>
            <person name="Pandit A."/>
            <person name="Bhargava A."/>
            <person name="Sureshbabu K."/>
            <person name="Batra K."/>
            <person name="Sharma T.R."/>
            <person name="Mohapatra T."/>
            <person name="Singh N.K."/>
            <person name="Messing J."/>
            <person name="Nelson A.B."/>
            <person name="Fuks G."/>
            <person name="Kavchok S."/>
            <person name="Keizer G."/>
            <person name="Linton E."/>
            <person name="Llaca V."/>
            <person name="Song R."/>
            <person name="Tanyolac B."/>
            <person name="Young S."/>
            <person name="Ho-Il K."/>
            <person name="Hahn J.H."/>
            <person name="Sangsakoo G."/>
            <person name="Vanavichit A."/>
            <person name="de Mattos Luiz.A.T."/>
            <person name="Zimmer P.D."/>
            <person name="Malone G."/>
            <person name="Dellagostin O."/>
            <person name="de Oliveira A.C."/>
            <person name="Bevan M."/>
            <person name="Bancroft I."/>
            <person name="Minx P."/>
            <person name="Cordum H."/>
            <person name="Wilson R."/>
            <person name="Cheng Z."/>
            <person name="Jin W."/>
            <person name="Jiang J."/>
            <person name="Leong S.A."/>
            <person name="Iwama H."/>
            <person name="Gojobori T."/>
            <person name="Itoh T."/>
            <person name="Niimura Y."/>
            <person name="Fujii Y."/>
            <person name="Habara T."/>
            <person name="Sakai H."/>
            <person name="Sato Y."/>
            <person name="Wilson G."/>
            <person name="Kumar K."/>
            <person name="McCouch S."/>
            <person name="Juretic N."/>
            <person name="Hoen D."/>
            <person name="Wright S."/>
            <person name="Bruskiewich R."/>
            <person name="Bureau T."/>
            <person name="Miyao A."/>
            <person name="Hirochika H."/>
            <person name="Nishikawa T."/>
            <person name="Kadowaki K."/>
            <person name="Sugiura M."/>
            <person name="Burr B."/>
            <person name="Sasaki T."/>
        </authorList>
    </citation>
    <scope>NUCLEOTIDE SEQUENCE [LARGE SCALE GENOMIC DNA]</scope>
    <source>
        <strain evidence="3">cv. Nipponbare</strain>
    </source>
</reference>
<gene>
    <name evidence="2" type="primary">P0643D11.29</name>
</gene>
<evidence type="ECO:0000313" key="2">
    <source>
        <dbReference type="EMBL" id="BAD28543.1"/>
    </source>
</evidence>
<dbReference type="EMBL" id="AP005397">
    <property type="protein sequence ID" value="BAD28543.1"/>
    <property type="molecule type" value="Genomic_DNA"/>
</dbReference>
<feature type="compositionally biased region" description="Basic and acidic residues" evidence="1">
    <location>
        <begin position="33"/>
        <end position="46"/>
    </location>
</feature>
<feature type="compositionally biased region" description="Basic and acidic residues" evidence="1">
    <location>
        <begin position="82"/>
        <end position="91"/>
    </location>
</feature>